<dbReference type="SUPFAM" id="SSF52218">
    <property type="entry name" value="Flavoproteins"/>
    <property type="match status" value="1"/>
</dbReference>
<dbReference type="Proteomes" id="UP001519342">
    <property type="component" value="Unassembled WGS sequence"/>
</dbReference>
<comment type="caution">
    <text evidence="1">The sequence shown here is derived from an EMBL/GenBank/DDBJ whole genome shotgun (WGS) entry which is preliminary data.</text>
</comment>
<dbReference type="Gene3D" id="3.40.50.360">
    <property type="match status" value="1"/>
</dbReference>
<evidence type="ECO:0000313" key="2">
    <source>
        <dbReference type="Proteomes" id="UP001519342"/>
    </source>
</evidence>
<protein>
    <submittedName>
        <fullName evidence="1">Multimeric flavodoxin WrbA</fullName>
    </submittedName>
</protein>
<dbReference type="PANTHER" id="PTHR43741">
    <property type="entry name" value="FMN-DEPENDENT NADH-AZOREDUCTASE 1"/>
    <property type="match status" value="1"/>
</dbReference>
<dbReference type="RefSeq" id="WP_209510927.1">
    <property type="nucleotide sequence ID" value="NZ_JAGGKS010000002.1"/>
</dbReference>
<dbReference type="PANTHER" id="PTHR43741:SF3">
    <property type="entry name" value="NADPH-DEPENDENT FMN REDUCTASE-LIKE DOMAIN-CONTAINING PROTEIN"/>
    <property type="match status" value="1"/>
</dbReference>
<evidence type="ECO:0000313" key="1">
    <source>
        <dbReference type="EMBL" id="MBP1925190.1"/>
    </source>
</evidence>
<dbReference type="InterPro" id="IPR029039">
    <property type="entry name" value="Flavoprotein-like_sf"/>
</dbReference>
<gene>
    <name evidence="1" type="ORF">J2Z76_001047</name>
</gene>
<sequence length="167" mass="18918">MKLLIHDLGENDFCSIFPKLDDSIRVISDDGTIHNCIGCFGCWIKTPASCVIHDKYSDMGELLSKCDTLIIISKCYYGGFSPFVKNVLDRSISYSHPYFVIRNGEMHHRRRYENHFDLQVTFYGGNITENEKQTAKKLIEANSINLDCNDCSVSFVESLAEMGGITI</sequence>
<proteinExistence type="predicted"/>
<dbReference type="InterPro" id="IPR050104">
    <property type="entry name" value="FMN-dep_NADH:Q_OxRdtase_AzoR1"/>
</dbReference>
<organism evidence="1 2">
    <name type="scientific">Sedimentibacter acidaminivorans</name>
    <dbReference type="NCBI Taxonomy" id="913099"/>
    <lineage>
        <taxon>Bacteria</taxon>
        <taxon>Bacillati</taxon>
        <taxon>Bacillota</taxon>
        <taxon>Tissierellia</taxon>
        <taxon>Sedimentibacter</taxon>
    </lineage>
</organism>
<accession>A0ABS4GBX5</accession>
<name>A0ABS4GBX5_9FIRM</name>
<reference evidence="1 2" key="1">
    <citation type="submission" date="2021-03" db="EMBL/GenBank/DDBJ databases">
        <title>Genomic Encyclopedia of Type Strains, Phase IV (KMG-IV): sequencing the most valuable type-strain genomes for metagenomic binning, comparative biology and taxonomic classification.</title>
        <authorList>
            <person name="Goeker M."/>
        </authorList>
    </citation>
    <scope>NUCLEOTIDE SEQUENCE [LARGE SCALE GENOMIC DNA]</scope>
    <source>
        <strain evidence="1 2">DSM 24004</strain>
    </source>
</reference>
<dbReference type="EMBL" id="JAGGKS010000002">
    <property type="protein sequence ID" value="MBP1925190.1"/>
    <property type="molecule type" value="Genomic_DNA"/>
</dbReference>
<keyword evidence="2" id="KW-1185">Reference proteome</keyword>